<proteinExistence type="predicted"/>
<dbReference type="AlphaFoldDB" id="A0A1G8LPB6"/>
<dbReference type="EMBL" id="FNCG01000024">
    <property type="protein sequence ID" value="SDI57562.1"/>
    <property type="molecule type" value="Genomic_DNA"/>
</dbReference>
<name>A0A1G8LPB6_9SPHI</name>
<evidence type="ECO:0000313" key="3">
    <source>
        <dbReference type="EMBL" id="SDI57562.1"/>
    </source>
</evidence>
<dbReference type="Gene3D" id="3.40.50.2300">
    <property type="match status" value="1"/>
</dbReference>
<dbReference type="InterPro" id="IPR052893">
    <property type="entry name" value="TCS_response_regulator"/>
</dbReference>
<dbReference type="Pfam" id="PF00072">
    <property type="entry name" value="Response_reg"/>
    <property type="match status" value="1"/>
</dbReference>
<dbReference type="PANTHER" id="PTHR44520:SF2">
    <property type="entry name" value="RESPONSE REGULATOR RCP1"/>
    <property type="match status" value="1"/>
</dbReference>
<gene>
    <name evidence="3" type="ORF">SAMN05192573_12417</name>
</gene>
<feature type="modified residue" description="4-aspartylphosphate" evidence="1">
    <location>
        <position position="61"/>
    </location>
</feature>
<sequence>MSSPDIFYVEDDEDFAFIMQHAVREVKDGLTVKIIDNGKDALEQLKQLTEARVKPKLILLDLNLPGLSGLDLVKRIREISFLKYVPVIFFSTSDNPKDVKASLEFGANAYLTKPAGYLNLVNCVESLYNFWFTKNLNVN</sequence>
<dbReference type="InterPro" id="IPR011006">
    <property type="entry name" value="CheY-like_superfamily"/>
</dbReference>
<feature type="domain" description="Response regulatory" evidence="2">
    <location>
        <begin position="5"/>
        <end position="128"/>
    </location>
</feature>
<dbReference type="PROSITE" id="PS50110">
    <property type="entry name" value="RESPONSE_REGULATORY"/>
    <property type="match status" value="1"/>
</dbReference>
<reference evidence="4" key="1">
    <citation type="submission" date="2016-10" db="EMBL/GenBank/DDBJ databases">
        <authorList>
            <person name="Varghese N."/>
            <person name="Submissions S."/>
        </authorList>
    </citation>
    <scope>NUCLEOTIDE SEQUENCE [LARGE SCALE GENOMIC DNA]</scope>
    <source>
        <strain evidence="4">Gh-67</strain>
    </source>
</reference>
<dbReference type="GO" id="GO:0000160">
    <property type="term" value="P:phosphorelay signal transduction system"/>
    <property type="evidence" value="ECO:0007669"/>
    <property type="project" value="InterPro"/>
</dbReference>
<evidence type="ECO:0000256" key="1">
    <source>
        <dbReference type="PROSITE-ProRule" id="PRU00169"/>
    </source>
</evidence>
<organism evidence="3 4">
    <name type="scientific">Mucilaginibacter gossypii</name>
    <dbReference type="NCBI Taxonomy" id="551996"/>
    <lineage>
        <taxon>Bacteria</taxon>
        <taxon>Pseudomonadati</taxon>
        <taxon>Bacteroidota</taxon>
        <taxon>Sphingobacteriia</taxon>
        <taxon>Sphingobacteriales</taxon>
        <taxon>Sphingobacteriaceae</taxon>
        <taxon>Mucilaginibacter</taxon>
    </lineage>
</organism>
<evidence type="ECO:0000313" key="4">
    <source>
        <dbReference type="Proteomes" id="UP000199705"/>
    </source>
</evidence>
<dbReference type="InterPro" id="IPR001789">
    <property type="entry name" value="Sig_transdc_resp-reg_receiver"/>
</dbReference>
<protein>
    <submittedName>
        <fullName evidence="3">Response regulator receiver domain-containing protein</fullName>
    </submittedName>
</protein>
<accession>A0A1G8LPB6</accession>
<dbReference type="SUPFAM" id="SSF52172">
    <property type="entry name" value="CheY-like"/>
    <property type="match status" value="1"/>
</dbReference>
<dbReference type="STRING" id="551996.SAMN05192573_12417"/>
<dbReference type="PANTHER" id="PTHR44520">
    <property type="entry name" value="RESPONSE REGULATOR RCP1-RELATED"/>
    <property type="match status" value="1"/>
</dbReference>
<keyword evidence="1" id="KW-0597">Phosphoprotein</keyword>
<dbReference type="RefSeq" id="WP_091175513.1">
    <property type="nucleotide sequence ID" value="NZ_CP071878.2"/>
</dbReference>
<keyword evidence="4" id="KW-1185">Reference proteome</keyword>
<evidence type="ECO:0000259" key="2">
    <source>
        <dbReference type="PROSITE" id="PS50110"/>
    </source>
</evidence>
<dbReference type="Proteomes" id="UP000199705">
    <property type="component" value="Unassembled WGS sequence"/>
</dbReference>
<dbReference type="SMART" id="SM00448">
    <property type="entry name" value="REC"/>
    <property type="match status" value="1"/>
</dbReference>